<keyword evidence="2 4" id="KW-0808">Transferase</keyword>
<organism evidence="7 9">
    <name type="scientific">Puccinia coronata f. sp. avenae</name>
    <dbReference type="NCBI Taxonomy" id="200324"/>
    <lineage>
        <taxon>Eukaryota</taxon>
        <taxon>Fungi</taxon>
        <taxon>Dikarya</taxon>
        <taxon>Basidiomycota</taxon>
        <taxon>Pucciniomycotina</taxon>
        <taxon>Pucciniomycetes</taxon>
        <taxon>Pucciniales</taxon>
        <taxon>Pucciniaceae</taxon>
        <taxon>Puccinia</taxon>
    </lineage>
</organism>
<dbReference type="GO" id="GO:0006654">
    <property type="term" value="P:phosphatidic acid biosynthetic process"/>
    <property type="evidence" value="ECO:0007669"/>
    <property type="project" value="TreeGrafter"/>
</dbReference>
<evidence type="ECO:0000256" key="1">
    <source>
        <dbReference type="ARBA" id="ARBA00008655"/>
    </source>
</evidence>
<comment type="similarity">
    <text evidence="1 4">Belongs to the 1-acyl-sn-glycerol-3-phosphate acyltransferase family.</text>
</comment>
<evidence type="ECO:0000256" key="5">
    <source>
        <dbReference type="SAM" id="Phobius"/>
    </source>
</evidence>
<dbReference type="SMART" id="SM00563">
    <property type="entry name" value="PlsC"/>
    <property type="match status" value="1"/>
</dbReference>
<dbReference type="GO" id="GO:0016020">
    <property type="term" value="C:membrane"/>
    <property type="evidence" value="ECO:0007669"/>
    <property type="project" value="InterPro"/>
</dbReference>
<dbReference type="EMBL" id="PGCJ01000887">
    <property type="protein sequence ID" value="PLW15758.1"/>
    <property type="molecule type" value="Genomic_DNA"/>
</dbReference>
<keyword evidence="4" id="KW-1208">Phospholipid metabolism</keyword>
<dbReference type="NCBIfam" id="TIGR00530">
    <property type="entry name" value="AGP_acyltrn"/>
    <property type="match status" value="1"/>
</dbReference>
<keyword evidence="4" id="KW-0443">Lipid metabolism</keyword>
<evidence type="ECO:0000313" key="8">
    <source>
        <dbReference type="EMBL" id="PLW55000.1"/>
    </source>
</evidence>
<feature type="transmembrane region" description="Helical" evidence="5">
    <location>
        <begin position="104"/>
        <end position="128"/>
    </location>
</feature>
<dbReference type="SUPFAM" id="SSF69593">
    <property type="entry name" value="Glycerol-3-phosphate (1)-acyltransferase"/>
    <property type="match status" value="1"/>
</dbReference>
<dbReference type="GO" id="GO:0005783">
    <property type="term" value="C:endoplasmic reticulum"/>
    <property type="evidence" value="ECO:0007669"/>
    <property type="project" value="TreeGrafter"/>
</dbReference>
<dbReference type="Pfam" id="PF01553">
    <property type="entry name" value="Acyltransferase"/>
    <property type="match status" value="1"/>
</dbReference>
<evidence type="ECO:0000256" key="3">
    <source>
        <dbReference type="ARBA" id="ARBA00023315"/>
    </source>
</evidence>
<dbReference type="Proteomes" id="UP000235388">
    <property type="component" value="Unassembled WGS sequence"/>
</dbReference>
<dbReference type="STRING" id="200324.A0A2N5SR90"/>
<keyword evidence="5" id="KW-0472">Membrane</keyword>
<evidence type="ECO:0000313" key="9">
    <source>
        <dbReference type="Proteomes" id="UP000235388"/>
    </source>
</evidence>
<dbReference type="InterPro" id="IPR002123">
    <property type="entry name" value="Plipid/glycerol_acylTrfase"/>
</dbReference>
<comment type="catalytic activity">
    <reaction evidence="4">
        <text>a 1-acyl-sn-glycero-3-phosphate + an acyl-CoA = a 1,2-diacyl-sn-glycero-3-phosphate + CoA</text>
        <dbReference type="Rhea" id="RHEA:19709"/>
        <dbReference type="ChEBI" id="CHEBI:57287"/>
        <dbReference type="ChEBI" id="CHEBI:57970"/>
        <dbReference type="ChEBI" id="CHEBI:58342"/>
        <dbReference type="ChEBI" id="CHEBI:58608"/>
        <dbReference type="EC" id="2.3.1.51"/>
    </reaction>
</comment>
<keyword evidence="4" id="KW-0444">Lipid biosynthesis</keyword>
<dbReference type="CDD" id="cd07989">
    <property type="entry name" value="LPLAT_AGPAT-like"/>
    <property type="match status" value="1"/>
</dbReference>
<dbReference type="InterPro" id="IPR004552">
    <property type="entry name" value="AGP_acyltrans"/>
</dbReference>
<keyword evidence="4" id="KW-0594">Phospholipid biosynthesis</keyword>
<feature type="domain" description="Phospholipid/glycerol acyltransferase" evidence="6">
    <location>
        <begin position="173"/>
        <end position="290"/>
    </location>
</feature>
<accession>A0A2N5SR90</accession>
<dbReference type="PANTHER" id="PTHR10434:SF11">
    <property type="entry name" value="1-ACYL-SN-GLYCEROL-3-PHOSPHATE ACYLTRANSFERASE"/>
    <property type="match status" value="1"/>
</dbReference>
<proteinExistence type="inferred from homology"/>
<dbReference type="PANTHER" id="PTHR10434">
    <property type="entry name" value="1-ACYL-SN-GLYCEROL-3-PHOSPHATE ACYLTRANSFERASE"/>
    <property type="match status" value="1"/>
</dbReference>
<dbReference type="AlphaFoldDB" id="A0A2N5SR90"/>
<dbReference type="GO" id="GO:0003841">
    <property type="term" value="F:1-acylglycerol-3-phosphate O-acyltransferase activity"/>
    <property type="evidence" value="ECO:0007669"/>
    <property type="project" value="UniProtKB-UniRule"/>
</dbReference>
<dbReference type="EMBL" id="PGCJ01000038">
    <property type="protein sequence ID" value="PLW55000.1"/>
    <property type="molecule type" value="Genomic_DNA"/>
</dbReference>
<keyword evidence="5" id="KW-1133">Transmembrane helix</keyword>
<sequence>MPEYYSQRECRMADCWQLVPSLLIVYLTLTFIQPTMVSFLSRYTGGLSSLLRLTQPTQSQQPGPAVSAYSSSSTSRLTTTLGFILGPLLISSPFSNRSRYYLRMLAYVVGLAIGSLTGVLAGLAVPIVRPSWRKNIQWLVARTFYNLVGPVIGWEFIVEGEEYLEPCYRGESHVLVGNHQSMIDILYLGRIFPKTCVVMAKKELKYTPLLGQYMALSRAVFVDRHNRATALETFQKVGTDMKRYGLNLFIFPEGTRSNTTKPSLLPFKKGAFHLSQQSQLPIIPIVCENYSSIYRSKLARFERGRPVIKVLKPVLPLPGQSPEELLTLVRDQMLHALLELSQRPGSVSSLCTAAD</sequence>
<comment type="domain">
    <text evidence="4">The HXXXXD motif is essential for acyltransferase activity and may constitute the binding site for the phosphate moiety of the glycerol-3-phosphate.</text>
</comment>
<evidence type="ECO:0000256" key="2">
    <source>
        <dbReference type="ARBA" id="ARBA00022679"/>
    </source>
</evidence>
<dbReference type="EC" id="2.3.1.51" evidence="4"/>
<reference evidence="7 9" key="1">
    <citation type="submission" date="2017-11" db="EMBL/GenBank/DDBJ databases">
        <title>De novo assembly and phasing of dikaryotic genomes from two isolates of Puccinia coronata f. sp. avenae, the causal agent of oat crown rust.</title>
        <authorList>
            <person name="Miller M.E."/>
            <person name="Zhang Y."/>
            <person name="Omidvar V."/>
            <person name="Sperschneider J."/>
            <person name="Schwessinger B."/>
            <person name="Raley C."/>
            <person name="Palmer J.M."/>
            <person name="Garnica D."/>
            <person name="Upadhyaya N."/>
            <person name="Rathjen J."/>
            <person name="Taylor J.M."/>
            <person name="Park R.F."/>
            <person name="Dodds P.N."/>
            <person name="Hirsch C.D."/>
            <person name="Kianian S.F."/>
            <person name="Figueroa M."/>
        </authorList>
    </citation>
    <scope>NUCLEOTIDE SEQUENCE [LARGE SCALE GENOMIC DNA]</scope>
    <source>
        <strain evidence="7">12NC29</strain>
    </source>
</reference>
<dbReference type="OrthoDB" id="202234at2759"/>
<feature type="transmembrane region" description="Helical" evidence="5">
    <location>
        <begin position="21"/>
        <end position="41"/>
    </location>
</feature>
<name>A0A2N5SR90_9BASI</name>
<evidence type="ECO:0000256" key="4">
    <source>
        <dbReference type="RuleBase" id="RU361267"/>
    </source>
</evidence>
<keyword evidence="3 4" id="KW-0012">Acyltransferase</keyword>
<protein>
    <recommendedName>
        <fullName evidence="4">1-acyl-sn-glycerol-3-phosphate acyltransferase</fullName>
        <ecNumber evidence="4">2.3.1.51</ecNumber>
    </recommendedName>
</protein>
<evidence type="ECO:0000259" key="6">
    <source>
        <dbReference type="SMART" id="SM00563"/>
    </source>
</evidence>
<evidence type="ECO:0000313" key="7">
    <source>
        <dbReference type="EMBL" id="PLW15758.1"/>
    </source>
</evidence>
<comment type="caution">
    <text evidence="7">The sequence shown here is derived from an EMBL/GenBank/DDBJ whole genome shotgun (WGS) entry which is preliminary data.</text>
</comment>
<keyword evidence="9" id="KW-1185">Reference proteome</keyword>
<gene>
    <name evidence="8" type="ORF">PCANC_02725</name>
    <name evidence="7" type="ORF">PCANC_13450</name>
</gene>
<keyword evidence="5" id="KW-0812">Transmembrane</keyword>